<evidence type="ECO:0000259" key="2">
    <source>
        <dbReference type="PROSITE" id="PS51352"/>
    </source>
</evidence>
<dbReference type="CDD" id="cd03023">
    <property type="entry name" value="DsbA_Com1_like"/>
    <property type="match status" value="1"/>
</dbReference>
<name>F9Y4A2_KETVW</name>
<dbReference type="PANTHER" id="PTHR35272:SF3">
    <property type="entry name" value="THIOL:DISULFIDE INTERCHANGE PROTEIN DSBC"/>
    <property type="match status" value="1"/>
</dbReference>
<dbReference type="PANTHER" id="PTHR35272">
    <property type="entry name" value="THIOL:DISULFIDE INTERCHANGE PROTEIN DSBC-RELATED"/>
    <property type="match status" value="1"/>
</dbReference>
<evidence type="ECO:0000313" key="4">
    <source>
        <dbReference type="Proteomes" id="UP000000692"/>
    </source>
</evidence>
<dbReference type="Proteomes" id="UP000000692">
    <property type="component" value="Chromosome"/>
</dbReference>
<dbReference type="KEGG" id="kvl:KVU_0699"/>
<dbReference type="HOGENOM" id="CLU_000288_47_4_5"/>
<protein>
    <submittedName>
        <fullName evidence="3">DSBA-like protein thioredoxin domain protein</fullName>
    </submittedName>
</protein>
<evidence type="ECO:0000313" key="3">
    <source>
        <dbReference type="EMBL" id="AEM40538.1"/>
    </source>
</evidence>
<dbReference type="RefSeq" id="WP_013383996.1">
    <property type="nucleotide sequence ID" value="NC_017384.1"/>
</dbReference>
<keyword evidence="1" id="KW-0732">Signal</keyword>
<sequence>MDIPMRQPLFALAATLGLAGGLSAPALAFDPAAMTADEQRAFGLAVRDYLLTHPEVVMEAVDALRAKEFTAQADRDSEMVVALQDELFNDGYSWVGGNPDGDITIVEFMDYRCGYCRQAFAEVEELVAADGNIRLIIKEFPILTEGSTLSAQFALAAKLIYGDDTYKTLHDALITLRADATPEVLVDLANTLGLDGASIATRAASFEVSDMIGRNHDLANTLQISGTPTFILNDTMQRGYEPLDSMRARVAALRAEG</sequence>
<dbReference type="InterPro" id="IPR001853">
    <property type="entry name" value="DSBA-like_thioredoxin_dom"/>
</dbReference>
<dbReference type="Pfam" id="PF01323">
    <property type="entry name" value="DSBA"/>
    <property type="match status" value="1"/>
</dbReference>
<dbReference type="AlphaFoldDB" id="F9Y4A2"/>
<feature type="signal peptide" evidence="1">
    <location>
        <begin position="1"/>
        <end position="28"/>
    </location>
</feature>
<dbReference type="InterPro" id="IPR013766">
    <property type="entry name" value="Thioredoxin_domain"/>
</dbReference>
<dbReference type="GO" id="GO:0016491">
    <property type="term" value="F:oxidoreductase activity"/>
    <property type="evidence" value="ECO:0007669"/>
    <property type="project" value="InterPro"/>
</dbReference>
<dbReference type="InterPro" id="IPR041205">
    <property type="entry name" value="ScsC_N"/>
</dbReference>
<evidence type="ECO:0000256" key="1">
    <source>
        <dbReference type="SAM" id="SignalP"/>
    </source>
</evidence>
<gene>
    <name evidence="3" type="ordered locus">KVU_0699</name>
</gene>
<dbReference type="SUPFAM" id="SSF52833">
    <property type="entry name" value="Thioredoxin-like"/>
    <property type="match status" value="1"/>
</dbReference>
<dbReference type="Pfam" id="PF18312">
    <property type="entry name" value="ScsC_N"/>
    <property type="match status" value="1"/>
</dbReference>
<organism evidence="3 4">
    <name type="scientific">Ketogulonicigenium vulgare (strain WSH-001)</name>
    <dbReference type="NCBI Taxonomy" id="759362"/>
    <lineage>
        <taxon>Bacteria</taxon>
        <taxon>Pseudomonadati</taxon>
        <taxon>Pseudomonadota</taxon>
        <taxon>Alphaproteobacteria</taxon>
        <taxon>Rhodobacterales</taxon>
        <taxon>Roseobacteraceae</taxon>
        <taxon>Ketogulonicigenium</taxon>
    </lineage>
</organism>
<dbReference type="InterPro" id="IPR051470">
    <property type="entry name" value="Thiol:disulfide_interchange"/>
</dbReference>
<dbReference type="PROSITE" id="PS51352">
    <property type="entry name" value="THIOREDOXIN_2"/>
    <property type="match status" value="1"/>
</dbReference>
<reference evidence="3 4" key="1">
    <citation type="journal article" date="2011" name="J. Bacteriol.">
        <title>Complete genome sequence of the industrial strain Ketogulonicigenium vulgare WSH-001.</title>
        <authorList>
            <person name="Liu L."/>
            <person name="Li Y."/>
            <person name="Zhang J."/>
            <person name="Zhou Z."/>
            <person name="Liu J."/>
            <person name="Li X."/>
            <person name="Zhou J."/>
            <person name="Du G."/>
            <person name="Wang L."/>
            <person name="Chen J."/>
        </authorList>
    </citation>
    <scope>NUCLEOTIDE SEQUENCE [LARGE SCALE GENOMIC DNA]</scope>
    <source>
        <strain evidence="3 4">WSH-001</strain>
    </source>
</reference>
<feature type="chain" id="PRO_5003392061" evidence="1">
    <location>
        <begin position="29"/>
        <end position="257"/>
    </location>
</feature>
<dbReference type="OrthoDB" id="9780147at2"/>
<dbReference type="Gene3D" id="3.40.30.10">
    <property type="entry name" value="Glutaredoxin"/>
    <property type="match status" value="1"/>
</dbReference>
<accession>F9Y4A2</accession>
<dbReference type="InterPro" id="IPR036249">
    <property type="entry name" value="Thioredoxin-like_sf"/>
</dbReference>
<dbReference type="PATRIC" id="fig|759362.5.peg.732"/>
<feature type="domain" description="Thioredoxin" evidence="2">
    <location>
        <begin position="60"/>
        <end position="255"/>
    </location>
</feature>
<keyword evidence="4" id="KW-1185">Reference proteome</keyword>
<proteinExistence type="predicted"/>
<dbReference type="EMBL" id="CP002018">
    <property type="protein sequence ID" value="AEM40538.1"/>
    <property type="molecule type" value="Genomic_DNA"/>
</dbReference>
<dbReference type="eggNOG" id="COG1651">
    <property type="taxonomic scope" value="Bacteria"/>
</dbReference>